<proteinExistence type="predicted"/>
<comment type="caution">
    <text evidence="1">The sequence shown here is derived from an EMBL/GenBank/DDBJ whole genome shotgun (WGS) entry which is preliminary data.</text>
</comment>
<keyword evidence="2" id="KW-1185">Reference proteome</keyword>
<evidence type="ECO:0000313" key="2">
    <source>
        <dbReference type="Proteomes" id="UP001345963"/>
    </source>
</evidence>
<dbReference type="EMBL" id="JAHUTI010054110">
    <property type="protein sequence ID" value="MED6249971.1"/>
    <property type="molecule type" value="Genomic_DNA"/>
</dbReference>
<name>A0ABU7BHP0_9TELE</name>
<dbReference type="Proteomes" id="UP001345963">
    <property type="component" value="Unassembled WGS sequence"/>
</dbReference>
<gene>
    <name evidence="1" type="ORF">ATANTOWER_022560</name>
</gene>
<accession>A0ABU7BHP0</accession>
<evidence type="ECO:0000313" key="1">
    <source>
        <dbReference type="EMBL" id="MED6249971.1"/>
    </source>
</evidence>
<reference evidence="1 2" key="1">
    <citation type="submission" date="2021-07" db="EMBL/GenBank/DDBJ databases">
        <authorList>
            <person name="Palmer J.M."/>
        </authorList>
    </citation>
    <scope>NUCLEOTIDE SEQUENCE [LARGE SCALE GENOMIC DNA]</scope>
    <source>
        <strain evidence="1 2">AT_MEX2019</strain>
        <tissue evidence="1">Muscle</tissue>
    </source>
</reference>
<protein>
    <submittedName>
        <fullName evidence="1">Uncharacterized protein</fullName>
    </submittedName>
</protein>
<sequence length="75" mass="8134">MFSGPPVETENGNVSKAEDEAVEYSEVHFLNITTSPNSAPCSHADNATYSELQVAVSSTNHSNDFPLYSNITLQQ</sequence>
<organism evidence="1 2">
    <name type="scientific">Ataeniobius toweri</name>
    <dbReference type="NCBI Taxonomy" id="208326"/>
    <lineage>
        <taxon>Eukaryota</taxon>
        <taxon>Metazoa</taxon>
        <taxon>Chordata</taxon>
        <taxon>Craniata</taxon>
        <taxon>Vertebrata</taxon>
        <taxon>Euteleostomi</taxon>
        <taxon>Actinopterygii</taxon>
        <taxon>Neopterygii</taxon>
        <taxon>Teleostei</taxon>
        <taxon>Neoteleostei</taxon>
        <taxon>Acanthomorphata</taxon>
        <taxon>Ovalentaria</taxon>
        <taxon>Atherinomorphae</taxon>
        <taxon>Cyprinodontiformes</taxon>
        <taxon>Goodeidae</taxon>
        <taxon>Ataeniobius</taxon>
    </lineage>
</organism>